<evidence type="ECO:0000256" key="5">
    <source>
        <dbReference type="ARBA" id="ARBA00023288"/>
    </source>
</evidence>
<evidence type="ECO:0000256" key="4">
    <source>
        <dbReference type="ARBA" id="ARBA00023139"/>
    </source>
</evidence>
<organism evidence="7 8">
    <name type="scientific">Paenibacillus macquariensis</name>
    <dbReference type="NCBI Taxonomy" id="948756"/>
    <lineage>
        <taxon>Bacteria</taxon>
        <taxon>Bacillati</taxon>
        <taxon>Bacillota</taxon>
        <taxon>Bacilli</taxon>
        <taxon>Bacillales</taxon>
        <taxon>Paenibacillaceae</taxon>
        <taxon>Paenibacillus</taxon>
    </lineage>
</organism>
<comment type="caution">
    <text evidence="7">The sequence shown here is derived from an EMBL/GenBank/DDBJ whole genome shotgun (WGS) entry which is preliminary data.</text>
</comment>
<keyword evidence="6" id="KW-1133">Transmembrane helix</keyword>
<dbReference type="Pfam" id="PF01547">
    <property type="entry name" value="SBP_bac_1"/>
    <property type="match status" value="1"/>
</dbReference>
<dbReference type="InterPro" id="IPR006059">
    <property type="entry name" value="SBP"/>
</dbReference>
<dbReference type="PANTHER" id="PTHR43649:SF33">
    <property type="entry name" value="POLYGALACTURONAN_RHAMNOGALACTURONAN-BINDING PROTEIN YTCQ"/>
    <property type="match status" value="1"/>
</dbReference>
<evidence type="ECO:0000256" key="3">
    <source>
        <dbReference type="ARBA" id="ARBA00023136"/>
    </source>
</evidence>
<proteinExistence type="predicted"/>
<dbReference type="InterPro" id="IPR050490">
    <property type="entry name" value="Bact_solute-bd_prot1"/>
</dbReference>
<reference evidence="7 8" key="1">
    <citation type="submission" date="2017-01" db="EMBL/GenBank/DDBJ databases">
        <authorList>
            <person name="Varghese N."/>
            <person name="Submissions S."/>
        </authorList>
    </citation>
    <scope>NUCLEOTIDE SEQUENCE [LARGE SCALE GENOMIC DNA]</scope>
    <source>
        <strain evidence="7 8">ATCC 23464</strain>
    </source>
</reference>
<dbReference type="Proteomes" id="UP000186666">
    <property type="component" value="Unassembled WGS sequence"/>
</dbReference>
<dbReference type="EMBL" id="FTNK01000001">
    <property type="protein sequence ID" value="SIQ29174.1"/>
    <property type="molecule type" value="Genomic_DNA"/>
</dbReference>
<evidence type="ECO:0000256" key="2">
    <source>
        <dbReference type="ARBA" id="ARBA00022729"/>
    </source>
</evidence>
<protein>
    <submittedName>
        <fullName evidence="7">Raffinose/stachyose/melibiose transport system substrate-binding protein</fullName>
    </submittedName>
</protein>
<evidence type="ECO:0000313" key="8">
    <source>
        <dbReference type="Proteomes" id="UP000186666"/>
    </source>
</evidence>
<keyword evidence="4" id="KW-0564">Palmitate</keyword>
<dbReference type="PANTHER" id="PTHR43649">
    <property type="entry name" value="ARABINOSE-BINDING PROTEIN-RELATED"/>
    <property type="match status" value="1"/>
</dbReference>
<evidence type="ECO:0000256" key="6">
    <source>
        <dbReference type="SAM" id="Phobius"/>
    </source>
</evidence>
<name>A0ABY1JJQ1_9BACL</name>
<dbReference type="Gene3D" id="3.40.190.10">
    <property type="entry name" value="Periplasmic binding protein-like II"/>
    <property type="match status" value="2"/>
</dbReference>
<keyword evidence="5" id="KW-0449">Lipoprotein</keyword>
<keyword evidence="6" id="KW-0812">Transmembrane</keyword>
<sequence>MKMRIGTGTALLVTLIFIGFLAVYIVLSRLEMINKDYSLSTQMLQSEQGPNHNQPVKIKFGMWETKTDVEFWTRKVREYSVIKPNVTVQVETIPDNSGQYLKVRLAVSDLPDVFYLKAADLPIYKNSLQPLDHLNATSRNKYPAELDGEILGLPLVSFTEYVFYHPSVFQEVGVEVPQTISEFMSVLEKIKLHGKYIPIAIGGKEDWTFYPFIEFGPPMLKGDENYLANISNMKEPFGKGSAFEKAAYMLKRIADNQLAGSNALGIGFDQATQLFQSNQAAMIAMGQWYYSDHMTKVGDDKDLDAFPLPWRTSREERLQAITIPDQYIAINKNSQNTEEATAFLEWVFSTSVYQTYILNSQNSSTLTDVASSPAFFNKVNRKHPFESFMYDGISQKFAIIKNAAHYDEKKMAQEIFAGASVDDIQKRMNEDWSKALQSIDVHNPTFFDN</sequence>
<keyword evidence="1" id="KW-1003">Cell membrane</keyword>
<keyword evidence="2" id="KW-0732">Signal</keyword>
<feature type="transmembrane region" description="Helical" evidence="6">
    <location>
        <begin position="7"/>
        <end position="27"/>
    </location>
</feature>
<evidence type="ECO:0000313" key="7">
    <source>
        <dbReference type="EMBL" id="SIQ29174.1"/>
    </source>
</evidence>
<dbReference type="SUPFAM" id="SSF53850">
    <property type="entry name" value="Periplasmic binding protein-like II"/>
    <property type="match status" value="1"/>
</dbReference>
<gene>
    <name evidence="7" type="ORF">SAMN05421578_10176</name>
</gene>
<dbReference type="RefSeq" id="WP_068590304.1">
    <property type="nucleotide sequence ID" value="NZ_FTNK01000001.1"/>
</dbReference>
<accession>A0ABY1JJQ1</accession>
<keyword evidence="8" id="KW-1185">Reference proteome</keyword>
<keyword evidence="3 6" id="KW-0472">Membrane</keyword>
<evidence type="ECO:0000256" key="1">
    <source>
        <dbReference type="ARBA" id="ARBA00022475"/>
    </source>
</evidence>